<dbReference type="EMBL" id="BQKI01000073">
    <property type="protein sequence ID" value="GJN17508.1"/>
    <property type="molecule type" value="Genomic_DNA"/>
</dbReference>
<sequence length="319" mass="36071">MATTLTPTQRYATGALLELTLRQAQIHQCAHLGGSEPDDEEHASSASSSASSDAASDTDLWMQDSRDLLRPVFRFATAVYVDMTDGRQDHALAVERVAPELADLRIELCPIHMSEGCFWMIYFVLMDPRLTKEDAEILSTLQVGLQMGDQVVGGSNHNLNVVSMDGLCMRKEGIITDLHILRLRSVATSTEEFEGIWRRVKQSHIKSYSHRYPTPYMASGSTAPYWFSIKRASAYIIIRASYDVDMTDGRQDHALAVERVAPELADLRIELYPIHMSEGCFWMIYFVLMDPRLTKEDAEILSTLQNQFFKVAHVMLMRT</sequence>
<dbReference type="InterPro" id="IPR005607">
    <property type="entry name" value="BSD_dom"/>
</dbReference>
<reference evidence="3" key="2">
    <citation type="submission" date="2021-12" db="EMBL/GenBank/DDBJ databases">
        <title>Resequencing data analysis of finger millet.</title>
        <authorList>
            <person name="Hatakeyama M."/>
            <person name="Aluri S."/>
            <person name="Balachadran M.T."/>
            <person name="Sivarajan S.R."/>
            <person name="Poveda L."/>
            <person name="Shimizu-Inatsugi R."/>
            <person name="Schlapbach R."/>
            <person name="Sreeman S.M."/>
            <person name="Shimizu K.K."/>
        </authorList>
    </citation>
    <scope>NUCLEOTIDE SEQUENCE</scope>
</reference>
<evidence type="ECO:0000313" key="3">
    <source>
        <dbReference type="EMBL" id="GJN17508.1"/>
    </source>
</evidence>
<dbReference type="SUPFAM" id="SSF140383">
    <property type="entry name" value="BSD domain-like"/>
    <property type="match status" value="2"/>
</dbReference>
<proteinExistence type="predicted"/>
<feature type="domain" description="BSD" evidence="2">
    <location>
        <begin position="241"/>
        <end position="293"/>
    </location>
</feature>
<dbReference type="Proteomes" id="UP001054889">
    <property type="component" value="Unassembled WGS sequence"/>
</dbReference>
<dbReference type="SMART" id="SM00751">
    <property type="entry name" value="BSD"/>
    <property type="match status" value="2"/>
</dbReference>
<dbReference type="PANTHER" id="PTHR31923">
    <property type="entry name" value="BSD DOMAIN-CONTAINING PROTEIN"/>
    <property type="match status" value="1"/>
</dbReference>
<reference evidence="3" key="1">
    <citation type="journal article" date="2018" name="DNA Res.">
        <title>Multiple hybrid de novo genome assembly of finger millet, an orphan allotetraploid crop.</title>
        <authorList>
            <person name="Hatakeyama M."/>
            <person name="Aluri S."/>
            <person name="Balachadran M.T."/>
            <person name="Sivarajan S.R."/>
            <person name="Patrignani A."/>
            <person name="Gruter S."/>
            <person name="Poveda L."/>
            <person name="Shimizu-Inatsugi R."/>
            <person name="Baeten J."/>
            <person name="Francoijs K.J."/>
            <person name="Nataraja K.N."/>
            <person name="Reddy Y.A.N."/>
            <person name="Phadnis S."/>
            <person name="Ravikumar R.L."/>
            <person name="Schlapbach R."/>
            <person name="Sreeman S.M."/>
            <person name="Shimizu K.K."/>
        </authorList>
    </citation>
    <scope>NUCLEOTIDE SEQUENCE</scope>
</reference>
<comment type="caution">
    <text evidence="3">The sequence shown here is derived from an EMBL/GenBank/DDBJ whole genome shotgun (WGS) entry which is preliminary data.</text>
</comment>
<feature type="compositionally biased region" description="Low complexity" evidence="1">
    <location>
        <begin position="44"/>
        <end position="57"/>
    </location>
</feature>
<gene>
    <name evidence="3" type="primary">gb04581</name>
    <name evidence="3" type="ORF">PR202_gb04581</name>
</gene>
<evidence type="ECO:0000313" key="4">
    <source>
        <dbReference type="Proteomes" id="UP001054889"/>
    </source>
</evidence>
<dbReference type="PANTHER" id="PTHR31923:SF33">
    <property type="entry name" value="BSD DOMAIN CONTAINING PROTEIN, EXPRESSED"/>
    <property type="match status" value="1"/>
</dbReference>
<keyword evidence="4" id="KW-1185">Reference proteome</keyword>
<dbReference type="AlphaFoldDB" id="A0AAV5E471"/>
<evidence type="ECO:0000259" key="2">
    <source>
        <dbReference type="PROSITE" id="PS50858"/>
    </source>
</evidence>
<protein>
    <recommendedName>
        <fullName evidence="2">BSD domain-containing protein</fullName>
    </recommendedName>
</protein>
<accession>A0AAV5E471</accession>
<feature type="domain" description="BSD" evidence="2">
    <location>
        <begin position="85"/>
        <end position="130"/>
    </location>
</feature>
<dbReference type="PROSITE" id="PS50858">
    <property type="entry name" value="BSD"/>
    <property type="match status" value="2"/>
</dbReference>
<dbReference type="InterPro" id="IPR035925">
    <property type="entry name" value="BSD_dom_sf"/>
</dbReference>
<name>A0AAV5E471_ELECO</name>
<feature type="region of interest" description="Disordered" evidence="1">
    <location>
        <begin position="32"/>
        <end position="57"/>
    </location>
</feature>
<evidence type="ECO:0000256" key="1">
    <source>
        <dbReference type="SAM" id="MobiDB-lite"/>
    </source>
</evidence>
<dbReference type="Pfam" id="PF03909">
    <property type="entry name" value="BSD"/>
    <property type="match status" value="2"/>
</dbReference>
<organism evidence="3 4">
    <name type="scientific">Eleusine coracana subsp. coracana</name>
    <dbReference type="NCBI Taxonomy" id="191504"/>
    <lineage>
        <taxon>Eukaryota</taxon>
        <taxon>Viridiplantae</taxon>
        <taxon>Streptophyta</taxon>
        <taxon>Embryophyta</taxon>
        <taxon>Tracheophyta</taxon>
        <taxon>Spermatophyta</taxon>
        <taxon>Magnoliopsida</taxon>
        <taxon>Liliopsida</taxon>
        <taxon>Poales</taxon>
        <taxon>Poaceae</taxon>
        <taxon>PACMAD clade</taxon>
        <taxon>Chloridoideae</taxon>
        <taxon>Cynodonteae</taxon>
        <taxon>Eleusininae</taxon>
        <taxon>Eleusine</taxon>
    </lineage>
</organism>